<dbReference type="Pfam" id="PF00589">
    <property type="entry name" value="Phage_integrase"/>
    <property type="match status" value="1"/>
</dbReference>
<dbReference type="InterPro" id="IPR011010">
    <property type="entry name" value="DNA_brk_join_enz"/>
</dbReference>
<evidence type="ECO:0000259" key="4">
    <source>
        <dbReference type="PROSITE" id="PS51898"/>
    </source>
</evidence>
<reference evidence="5 6" key="1">
    <citation type="submission" date="2018-03" db="EMBL/GenBank/DDBJ databases">
        <title>Genomic Encyclopedia of Archaeal and Bacterial Type Strains, Phase II (KMG-II): from individual species to whole genera.</title>
        <authorList>
            <person name="Goeker M."/>
        </authorList>
    </citation>
    <scope>NUCLEOTIDE SEQUENCE [LARGE SCALE GENOMIC DNA]</scope>
    <source>
        <strain evidence="5 6">DSM 43146</strain>
    </source>
</reference>
<proteinExistence type="inferred from homology"/>
<keyword evidence="3" id="KW-0233">DNA recombination</keyword>
<organism evidence="5 6">
    <name type="scientific">Actinoplanes italicus</name>
    <dbReference type="NCBI Taxonomy" id="113567"/>
    <lineage>
        <taxon>Bacteria</taxon>
        <taxon>Bacillati</taxon>
        <taxon>Actinomycetota</taxon>
        <taxon>Actinomycetes</taxon>
        <taxon>Micromonosporales</taxon>
        <taxon>Micromonosporaceae</taxon>
        <taxon>Actinoplanes</taxon>
    </lineage>
</organism>
<dbReference type="CDD" id="cd00397">
    <property type="entry name" value="DNA_BRE_C"/>
    <property type="match status" value="1"/>
</dbReference>
<dbReference type="InterPro" id="IPR002104">
    <property type="entry name" value="Integrase_catalytic"/>
</dbReference>
<dbReference type="PROSITE" id="PS51898">
    <property type="entry name" value="TYR_RECOMBINASE"/>
    <property type="match status" value="1"/>
</dbReference>
<comment type="caution">
    <text evidence="5">The sequence shown here is derived from an EMBL/GenBank/DDBJ whole genome shotgun (WGS) entry which is preliminary data.</text>
</comment>
<gene>
    <name evidence="5" type="ORF">CLV67_103189</name>
</gene>
<dbReference type="Gene3D" id="1.10.443.10">
    <property type="entry name" value="Intergrase catalytic core"/>
    <property type="match status" value="1"/>
</dbReference>
<dbReference type="PANTHER" id="PTHR30349:SF41">
    <property type="entry name" value="INTEGRASE_RECOMBINASE PROTEIN MJ0367-RELATED"/>
    <property type="match status" value="1"/>
</dbReference>
<dbReference type="RefSeq" id="WP_106316644.1">
    <property type="nucleotide sequence ID" value="NZ_BOMO01000041.1"/>
</dbReference>
<accession>A0A2T0KIT7</accession>
<dbReference type="GO" id="GO:0006310">
    <property type="term" value="P:DNA recombination"/>
    <property type="evidence" value="ECO:0007669"/>
    <property type="project" value="UniProtKB-KW"/>
</dbReference>
<feature type="domain" description="Tyr recombinase" evidence="4">
    <location>
        <begin position="118"/>
        <end position="308"/>
    </location>
</feature>
<name>A0A2T0KIT7_9ACTN</name>
<dbReference type="InterPro" id="IPR050090">
    <property type="entry name" value="Tyrosine_recombinase_XerCD"/>
</dbReference>
<evidence type="ECO:0000313" key="5">
    <source>
        <dbReference type="EMBL" id="PRX23441.1"/>
    </source>
</evidence>
<keyword evidence="2" id="KW-0238">DNA-binding</keyword>
<dbReference type="EMBL" id="PVMZ01000003">
    <property type="protein sequence ID" value="PRX23441.1"/>
    <property type="molecule type" value="Genomic_DNA"/>
</dbReference>
<dbReference type="Proteomes" id="UP000239415">
    <property type="component" value="Unassembled WGS sequence"/>
</dbReference>
<comment type="similarity">
    <text evidence="1">Belongs to the 'phage' integrase family.</text>
</comment>
<evidence type="ECO:0000256" key="3">
    <source>
        <dbReference type="ARBA" id="ARBA00023172"/>
    </source>
</evidence>
<keyword evidence="6" id="KW-1185">Reference proteome</keyword>
<dbReference type="OrthoDB" id="3183879at2"/>
<evidence type="ECO:0000313" key="6">
    <source>
        <dbReference type="Proteomes" id="UP000239415"/>
    </source>
</evidence>
<dbReference type="GO" id="GO:0015074">
    <property type="term" value="P:DNA integration"/>
    <property type="evidence" value="ECO:0007669"/>
    <property type="project" value="InterPro"/>
</dbReference>
<evidence type="ECO:0000256" key="2">
    <source>
        <dbReference type="ARBA" id="ARBA00023125"/>
    </source>
</evidence>
<dbReference type="SUPFAM" id="SSF56349">
    <property type="entry name" value="DNA breaking-rejoining enzymes"/>
    <property type="match status" value="1"/>
</dbReference>
<dbReference type="InterPro" id="IPR013762">
    <property type="entry name" value="Integrase-like_cat_sf"/>
</dbReference>
<sequence>MRAEGLKGRTVETYTDVAVLLAGWLIHAHEPAVDDWADVRKSHLRLFFVWLQSGGQPCPHRINPASPPIAGCQGYGRSYVNNIGRALQQWWNWYALEEEAPNPIAGMKIPSPPKLDDNPPPVIEEDELRTLIRSAESKRDYTSRRDAAVLRLLGSTGIRLGELAGIDLADLDLQKREVRVTGKADRTRTVKFDAKTAIALDRYLRMRQQRLIKLGGQFGENAVNALWIGHRRFVRMTEDGLYQAIVRRGKACNLKIYPHLFRHTFTHRYLDNEGSEGDVMELNGWDSPQMLRRYGRSARSARARRGYDRVNVMGDI</sequence>
<evidence type="ECO:0000256" key="1">
    <source>
        <dbReference type="ARBA" id="ARBA00008857"/>
    </source>
</evidence>
<dbReference type="AlphaFoldDB" id="A0A2T0KIT7"/>
<protein>
    <submittedName>
        <fullName evidence="5">Integrase/recombinase XerD</fullName>
    </submittedName>
</protein>
<dbReference type="PANTHER" id="PTHR30349">
    <property type="entry name" value="PHAGE INTEGRASE-RELATED"/>
    <property type="match status" value="1"/>
</dbReference>
<dbReference type="GO" id="GO:0003677">
    <property type="term" value="F:DNA binding"/>
    <property type="evidence" value="ECO:0007669"/>
    <property type="project" value="UniProtKB-KW"/>
</dbReference>